<keyword evidence="8" id="KW-1185">Reference proteome</keyword>
<reference evidence="7 8" key="1">
    <citation type="submission" date="2018-04" db="EMBL/GenBank/DDBJ databases">
        <title>The genome of golden apple snail Pomacea canaliculata provides insight into stress tolerance and invasive adaptation.</title>
        <authorList>
            <person name="Liu C."/>
            <person name="Liu B."/>
            <person name="Ren Y."/>
            <person name="Zhang Y."/>
            <person name="Wang H."/>
            <person name="Li S."/>
            <person name="Jiang F."/>
            <person name="Yin L."/>
            <person name="Zhang G."/>
            <person name="Qian W."/>
            <person name="Fan W."/>
        </authorList>
    </citation>
    <scope>NUCLEOTIDE SEQUENCE [LARGE SCALE GENOMIC DNA]</scope>
    <source>
        <strain evidence="7">SZHN2017</strain>
        <tissue evidence="7">Muscle</tissue>
    </source>
</reference>
<keyword evidence="4" id="KW-0325">Glycoprotein</keyword>
<keyword evidence="1" id="KW-0732">Signal</keyword>
<keyword evidence="2" id="KW-0758">Storage protein</keyword>
<dbReference type="PANTHER" id="PTHR23345:SF15">
    <property type="entry name" value="VITELLOGENIN 1-RELATED"/>
    <property type="match status" value="1"/>
</dbReference>
<dbReference type="Gene3D" id="2.30.230.10">
    <property type="entry name" value="Lipovitellin, beta-sheet shell regions, chain A"/>
    <property type="match status" value="1"/>
</dbReference>
<evidence type="ECO:0000259" key="6">
    <source>
        <dbReference type="PROSITE" id="PS51211"/>
    </source>
</evidence>
<accession>A0A2T7NPS7</accession>
<dbReference type="EMBL" id="PZQS01000010">
    <property type="protein sequence ID" value="PVD23153.1"/>
    <property type="molecule type" value="Genomic_DNA"/>
</dbReference>
<dbReference type="PANTHER" id="PTHR23345">
    <property type="entry name" value="VITELLOGENIN-RELATED"/>
    <property type="match status" value="1"/>
</dbReference>
<dbReference type="STRING" id="400727.A0A2T7NPS7"/>
<dbReference type="GO" id="GO:0005319">
    <property type="term" value="F:lipid transporter activity"/>
    <property type="evidence" value="ECO:0007669"/>
    <property type="project" value="InterPro"/>
</dbReference>
<name>A0A2T7NPS7_POMCA</name>
<protein>
    <recommendedName>
        <fullName evidence="6">Vitellogenin domain-containing protein</fullName>
    </recommendedName>
</protein>
<evidence type="ECO:0000256" key="3">
    <source>
        <dbReference type="ARBA" id="ARBA00023157"/>
    </source>
</evidence>
<dbReference type="SUPFAM" id="SSF56968">
    <property type="entry name" value="Lipovitellin-phosvitin complex, beta-sheet shell regions"/>
    <property type="match status" value="1"/>
</dbReference>
<sequence>MPLAAPRLAPLGERNGCWPGTVHEKDTCLESAEYLLHLQKYRCSATPLLTELPDGRHWRAEMMLKGELKNYLVCEYESNLVSGGALTFDCQIEPETRGVGWAVMSGTVRQPRTRHIATQYGDDEVESALSSTWCVSNRQLSKLPDCNAAQRVQTVGARGRWKFLSISDIKIPGDGPAQVRSQLQINHGVVVDHQMVVDKKDPLYVVNIKRAIASQLQLPILPADKYDDIVVQHDIFGACPTRFTFSADEKNVITTTRDLTMCQMPQVQGSQLSLLSFVKNFQLNVLEGNTDEMIYPFRSEVNCTYKLSGNRRIESSECAQHETFQPFISDGPSQTHPAAADPGIGCLRPQNKRAMSRGLQGRDIVDLSMTFEQTEEPETMAPKIFSQLNSLMNTYSALSQDLPPVNFRALVNLMRNAKESVLEEVLDSLILCRSSALLCPLKVNSGDMKPSLLQEDRSRGFVSPERSRCDCVNMIFTCTGHFGDVFLDGLLSCGSDACVATYATCLQRGLVGDVAGGVTLFNMALFYAPSPAVVKKIFEFCKVKSTRTCWLSLGSLVNKLSNSVRNNNNRNYVNEGKKVLKEILQHLRAGMGDTCRLTSLDPATQHYTLASLLDTVKAMGKLELNKELQKVFMDLLSDVMRPSSLRTVAFDYLLRLEDETSVRALLQAIQQSK</sequence>
<dbReference type="SMART" id="SM00638">
    <property type="entry name" value="LPD_N"/>
    <property type="match status" value="1"/>
</dbReference>
<evidence type="ECO:0000256" key="5">
    <source>
        <dbReference type="PROSITE-ProRule" id="PRU00557"/>
    </source>
</evidence>
<dbReference type="Pfam" id="PF01347">
    <property type="entry name" value="Vitellogenin_N"/>
    <property type="match status" value="2"/>
</dbReference>
<dbReference type="Proteomes" id="UP000245119">
    <property type="component" value="Linkage Group LG10"/>
</dbReference>
<dbReference type="SUPFAM" id="SSF48431">
    <property type="entry name" value="Lipovitellin-phosvitin complex, superhelical domain"/>
    <property type="match status" value="1"/>
</dbReference>
<comment type="caution">
    <text evidence="5">Lacks conserved residue(s) required for the propagation of feature annotation.</text>
</comment>
<feature type="domain" description="Vitellogenin" evidence="6">
    <location>
        <begin position="78"/>
        <end position="673"/>
    </location>
</feature>
<dbReference type="InterPro" id="IPR015816">
    <property type="entry name" value="Vitellinogen_b-sht_N"/>
</dbReference>
<evidence type="ECO:0000256" key="2">
    <source>
        <dbReference type="ARBA" id="ARBA00022761"/>
    </source>
</evidence>
<proteinExistence type="predicted"/>
<evidence type="ECO:0000256" key="4">
    <source>
        <dbReference type="ARBA" id="ARBA00023180"/>
    </source>
</evidence>
<dbReference type="InterPro" id="IPR001747">
    <property type="entry name" value="Vitellogenin_N"/>
</dbReference>
<keyword evidence="3" id="KW-1015">Disulfide bond</keyword>
<organism evidence="7 8">
    <name type="scientific">Pomacea canaliculata</name>
    <name type="common">Golden apple snail</name>
    <dbReference type="NCBI Taxonomy" id="400727"/>
    <lineage>
        <taxon>Eukaryota</taxon>
        <taxon>Metazoa</taxon>
        <taxon>Spiralia</taxon>
        <taxon>Lophotrochozoa</taxon>
        <taxon>Mollusca</taxon>
        <taxon>Gastropoda</taxon>
        <taxon>Caenogastropoda</taxon>
        <taxon>Architaenioglossa</taxon>
        <taxon>Ampullarioidea</taxon>
        <taxon>Ampullariidae</taxon>
        <taxon>Pomacea</taxon>
    </lineage>
</organism>
<evidence type="ECO:0000256" key="1">
    <source>
        <dbReference type="ARBA" id="ARBA00022729"/>
    </source>
</evidence>
<dbReference type="InterPro" id="IPR050733">
    <property type="entry name" value="Vitellogenin/Apolipophorin"/>
</dbReference>
<dbReference type="InterPro" id="IPR011030">
    <property type="entry name" value="Lipovitellin_superhlx_dom"/>
</dbReference>
<evidence type="ECO:0000313" key="8">
    <source>
        <dbReference type="Proteomes" id="UP000245119"/>
    </source>
</evidence>
<dbReference type="AlphaFoldDB" id="A0A2T7NPS7"/>
<dbReference type="PROSITE" id="PS51211">
    <property type="entry name" value="VITELLOGENIN"/>
    <property type="match status" value="1"/>
</dbReference>
<comment type="caution">
    <text evidence="7">The sequence shown here is derived from an EMBL/GenBank/DDBJ whole genome shotgun (WGS) entry which is preliminary data.</text>
</comment>
<gene>
    <name evidence="7" type="ORF">C0Q70_16416</name>
</gene>
<dbReference type="InterPro" id="IPR015819">
    <property type="entry name" value="Lipid_transp_b-sht_shell"/>
</dbReference>
<dbReference type="Gene3D" id="1.25.10.20">
    <property type="entry name" value="Vitellinogen, superhelical"/>
    <property type="match status" value="1"/>
</dbReference>
<evidence type="ECO:0000313" key="7">
    <source>
        <dbReference type="EMBL" id="PVD23153.1"/>
    </source>
</evidence>